<dbReference type="AlphaFoldDB" id="A0A9P6E1V2"/>
<evidence type="ECO:0000313" key="3">
    <source>
        <dbReference type="Proteomes" id="UP000886523"/>
    </source>
</evidence>
<feature type="compositionally biased region" description="Polar residues" evidence="1">
    <location>
        <begin position="1"/>
        <end position="26"/>
    </location>
</feature>
<evidence type="ECO:0008006" key="4">
    <source>
        <dbReference type="Google" id="ProtNLM"/>
    </source>
</evidence>
<protein>
    <recommendedName>
        <fullName evidence="4">SMP domain-containing protein</fullName>
    </recommendedName>
</protein>
<dbReference type="EMBL" id="MU128919">
    <property type="protein sequence ID" value="KAF9519160.1"/>
    <property type="molecule type" value="Genomic_DNA"/>
</dbReference>
<name>A0A9P6E1V2_9AGAM</name>
<feature type="region of interest" description="Disordered" evidence="1">
    <location>
        <begin position="1"/>
        <end position="65"/>
    </location>
</feature>
<dbReference type="OrthoDB" id="5988651at2759"/>
<feature type="compositionally biased region" description="Gly residues" evidence="1">
    <location>
        <begin position="41"/>
        <end position="65"/>
    </location>
</feature>
<reference evidence="2" key="1">
    <citation type="journal article" date="2020" name="Nat. Commun.">
        <title>Large-scale genome sequencing of mycorrhizal fungi provides insights into the early evolution of symbiotic traits.</title>
        <authorList>
            <person name="Miyauchi S."/>
            <person name="Kiss E."/>
            <person name="Kuo A."/>
            <person name="Drula E."/>
            <person name="Kohler A."/>
            <person name="Sanchez-Garcia M."/>
            <person name="Morin E."/>
            <person name="Andreopoulos B."/>
            <person name="Barry K.W."/>
            <person name="Bonito G."/>
            <person name="Buee M."/>
            <person name="Carver A."/>
            <person name="Chen C."/>
            <person name="Cichocki N."/>
            <person name="Clum A."/>
            <person name="Culley D."/>
            <person name="Crous P.W."/>
            <person name="Fauchery L."/>
            <person name="Girlanda M."/>
            <person name="Hayes R.D."/>
            <person name="Keri Z."/>
            <person name="LaButti K."/>
            <person name="Lipzen A."/>
            <person name="Lombard V."/>
            <person name="Magnuson J."/>
            <person name="Maillard F."/>
            <person name="Murat C."/>
            <person name="Nolan M."/>
            <person name="Ohm R.A."/>
            <person name="Pangilinan J."/>
            <person name="Pereira M.F."/>
            <person name="Perotto S."/>
            <person name="Peter M."/>
            <person name="Pfister S."/>
            <person name="Riley R."/>
            <person name="Sitrit Y."/>
            <person name="Stielow J.B."/>
            <person name="Szollosi G."/>
            <person name="Zifcakova L."/>
            <person name="Stursova M."/>
            <person name="Spatafora J.W."/>
            <person name="Tedersoo L."/>
            <person name="Vaario L.M."/>
            <person name="Yamada A."/>
            <person name="Yan M."/>
            <person name="Wang P."/>
            <person name="Xu J."/>
            <person name="Bruns T."/>
            <person name="Baldrian P."/>
            <person name="Vilgalys R."/>
            <person name="Dunand C."/>
            <person name="Henrissat B."/>
            <person name="Grigoriev I.V."/>
            <person name="Hibbett D."/>
            <person name="Nagy L.G."/>
            <person name="Martin F.M."/>
        </authorList>
    </citation>
    <scope>NUCLEOTIDE SEQUENCE</scope>
    <source>
        <strain evidence="2">UP504</strain>
    </source>
</reference>
<proteinExistence type="predicted"/>
<evidence type="ECO:0000256" key="1">
    <source>
        <dbReference type="SAM" id="MobiDB-lite"/>
    </source>
</evidence>
<comment type="caution">
    <text evidence="2">The sequence shown here is derived from an EMBL/GenBank/DDBJ whole genome shotgun (WGS) entry which is preliminary data.</text>
</comment>
<gene>
    <name evidence="2" type="ORF">BS47DRAFT_1388300</name>
</gene>
<organism evidence="2 3">
    <name type="scientific">Hydnum rufescens UP504</name>
    <dbReference type="NCBI Taxonomy" id="1448309"/>
    <lineage>
        <taxon>Eukaryota</taxon>
        <taxon>Fungi</taxon>
        <taxon>Dikarya</taxon>
        <taxon>Basidiomycota</taxon>
        <taxon>Agaricomycotina</taxon>
        <taxon>Agaricomycetes</taxon>
        <taxon>Cantharellales</taxon>
        <taxon>Hydnaceae</taxon>
        <taxon>Hydnum</taxon>
    </lineage>
</organism>
<keyword evidence="3" id="KW-1185">Reference proteome</keyword>
<accession>A0A9P6E1V2</accession>
<evidence type="ECO:0000313" key="2">
    <source>
        <dbReference type="EMBL" id="KAF9519160.1"/>
    </source>
</evidence>
<sequence>MPPTQMSQKAASRIQSTADKTGTNQGFKARAQSAGDRNANAGGGAPPAGGAAKQGGTGGGGSKKK</sequence>
<dbReference type="Proteomes" id="UP000886523">
    <property type="component" value="Unassembled WGS sequence"/>
</dbReference>